<dbReference type="EMBL" id="AYLO01000027">
    <property type="protein sequence ID" value="ESS73268.1"/>
    <property type="molecule type" value="Genomic_DNA"/>
</dbReference>
<proteinExistence type="predicted"/>
<reference evidence="1 2" key="1">
    <citation type="journal article" date="2013" name="Genome Announc.">
        <title>Draft Genome Sequence of the Methanotrophic Gammaproteobacterium Methyloglobulus morosus DSM 22980 Strain KoM1.</title>
        <authorList>
            <person name="Poehlein A."/>
            <person name="Deutzmann J.S."/>
            <person name="Daniel R."/>
            <person name="Simeonova D.D."/>
        </authorList>
    </citation>
    <scope>NUCLEOTIDE SEQUENCE [LARGE SCALE GENOMIC DNA]</scope>
    <source>
        <strain evidence="1 2">KoM1</strain>
    </source>
</reference>
<gene>
    <name evidence="1" type="ORF">MGMO_27c00110</name>
</gene>
<evidence type="ECO:0000313" key="1">
    <source>
        <dbReference type="EMBL" id="ESS73268.1"/>
    </source>
</evidence>
<sequence length="45" mass="5088">MRSSGQDSNTKVALVCHDKQKVEKAMVREKKAGNDLFEMGDNYVE</sequence>
<protein>
    <submittedName>
        <fullName evidence="1">Uncharacterized protein</fullName>
    </submittedName>
</protein>
<comment type="caution">
    <text evidence="1">The sequence shown here is derived from an EMBL/GenBank/DDBJ whole genome shotgun (WGS) entry which is preliminary data.</text>
</comment>
<dbReference type="AlphaFoldDB" id="V5C934"/>
<name>V5C934_9GAMM</name>
<accession>V5C934</accession>
<evidence type="ECO:0000313" key="2">
    <source>
        <dbReference type="Proteomes" id="UP000017842"/>
    </source>
</evidence>
<dbReference type="Proteomes" id="UP000017842">
    <property type="component" value="Unassembled WGS sequence"/>
</dbReference>
<organism evidence="1 2">
    <name type="scientific">Methyloglobulus morosus KoM1</name>
    <dbReference type="NCBI Taxonomy" id="1116472"/>
    <lineage>
        <taxon>Bacteria</taxon>
        <taxon>Pseudomonadati</taxon>
        <taxon>Pseudomonadota</taxon>
        <taxon>Gammaproteobacteria</taxon>
        <taxon>Methylococcales</taxon>
        <taxon>Methylococcaceae</taxon>
        <taxon>Methyloglobulus</taxon>
    </lineage>
</organism>
<keyword evidence="2" id="KW-1185">Reference proteome</keyword>